<protein>
    <submittedName>
        <fullName evidence="1">DUF3027 domain-containing protein</fullName>
    </submittedName>
</protein>
<proteinExistence type="predicted"/>
<dbReference type="Pfam" id="PF11228">
    <property type="entry name" value="DUF3027"/>
    <property type="match status" value="1"/>
</dbReference>
<dbReference type="InterPro" id="IPR021391">
    <property type="entry name" value="DUF3027"/>
</dbReference>
<reference evidence="1" key="1">
    <citation type="submission" date="2024-07" db="EMBL/GenBank/DDBJ databases">
        <authorList>
            <person name="Yu S.T."/>
        </authorList>
    </citation>
    <scope>NUCLEOTIDE SEQUENCE</scope>
    <source>
        <strain evidence="1">Y1</strain>
    </source>
</reference>
<dbReference type="AlphaFoldDB" id="A0AB39TWH5"/>
<evidence type="ECO:0000313" key="1">
    <source>
        <dbReference type="EMBL" id="XDQ83434.1"/>
    </source>
</evidence>
<dbReference type="RefSeq" id="WP_369185561.1">
    <property type="nucleotide sequence ID" value="NZ_CP163445.1"/>
</dbReference>
<organism evidence="1">
    <name type="scientific">Streptomyces sp. Y1</name>
    <dbReference type="NCBI Taxonomy" id="3238634"/>
    <lineage>
        <taxon>Bacteria</taxon>
        <taxon>Bacillati</taxon>
        <taxon>Actinomycetota</taxon>
        <taxon>Actinomycetes</taxon>
        <taxon>Kitasatosporales</taxon>
        <taxon>Streptomycetaceae</taxon>
        <taxon>Streptomyces</taxon>
    </lineage>
</organism>
<sequence>MSDKHAAEDPEEMGAIRDRWIGRRNRDPGKPEYRAEWYGEQCGFCRYWFPMVGKLGLDYGACANGKSEFDGAVRFEHDGCEVFEHSGRWSIPSDF</sequence>
<name>A0AB39TWH5_9ACTN</name>
<gene>
    <name evidence="1" type="ORF">AB2U05_35465</name>
</gene>
<accession>A0AB39TWH5</accession>
<dbReference type="EMBL" id="CP163445">
    <property type="protein sequence ID" value="XDQ83434.1"/>
    <property type="molecule type" value="Genomic_DNA"/>
</dbReference>